<reference evidence="1" key="1">
    <citation type="submission" date="2019-04" db="EMBL/GenBank/DDBJ databases">
        <title>Microbes associate with the intestines of laboratory mice.</title>
        <authorList>
            <person name="Navarre W."/>
            <person name="Wong E."/>
            <person name="Huang K."/>
            <person name="Tropini C."/>
            <person name="Ng K."/>
            <person name="Yu B."/>
        </authorList>
    </citation>
    <scope>NUCLEOTIDE SEQUENCE</scope>
    <source>
        <strain evidence="1">NM01_1-7b</strain>
    </source>
</reference>
<organism evidence="1 2">
    <name type="scientific">Petralouisia muris</name>
    <dbReference type="NCBI Taxonomy" id="3032872"/>
    <lineage>
        <taxon>Bacteria</taxon>
        <taxon>Bacillati</taxon>
        <taxon>Bacillota</taxon>
        <taxon>Clostridia</taxon>
        <taxon>Lachnospirales</taxon>
        <taxon>Lachnospiraceae</taxon>
        <taxon>Petralouisia</taxon>
    </lineage>
</organism>
<dbReference type="EMBL" id="SRYA01000056">
    <property type="protein sequence ID" value="TGY91497.1"/>
    <property type="molecule type" value="Genomic_DNA"/>
</dbReference>
<proteinExistence type="predicted"/>
<keyword evidence="2" id="KW-1185">Reference proteome</keyword>
<dbReference type="Proteomes" id="UP000304953">
    <property type="component" value="Unassembled WGS sequence"/>
</dbReference>
<gene>
    <name evidence="1" type="ORF">E5329_20865</name>
</gene>
<comment type="caution">
    <text evidence="1">The sequence shown here is derived from an EMBL/GenBank/DDBJ whole genome shotgun (WGS) entry which is preliminary data.</text>
</comment>
<accession>A0AC61RQV2</accession>
<evidence type="ECO:0000313" key="2">
    <source>
        <dbReference type="Proteomes" id="UP000304953"/>
    </source>
</evidence>
<evidence type="ECO:0000313" key="1">
    <source>
        <dbReference type="EMBL" id="TGY91497.1"/>
    </source>
</evidence>
<name>A0AC61RQV2_9FIRM</name>
<protein>
    <submittedName>
        <fullName evidence="1">Mechanosensitive ion channel</fullName>
    </submittedName>
</protein>
<sequence>MADDITDNLAELQQLEQVTRPGVLKSYLNDMVPYLIDFAIRAVIALLIYFIGKKIIKWLRKLLQRAMERSGVDEGVKQFLDSCIKITLYLVLAMAVVNQLGVETTSVVAVLGSVGLALGLALQGSLSNFAGGVLILLFKPFKVGDYIIEDTHGNEGTVSEIMIFYTKLSTPDNRIVVIPNGTLANSSLTNVTQQDRRRLDVFVGVSYETDIRRAKELLTEILLSEQSRIQEEEWQVFVDALGDSSVRLGCRLWVVAEDYWKAKWRVNERIKEVFDENRIEIPYNHLTVNLKP</sequence>